<dbReference type="OrthoDB" id="8121249at2759"/>
<sequence>MAVKGKKAEVDEVAKLVEDSLSPKVLKAIPEEVRRSILVEPKKEHLKTRSRNIEVVGPVDALEKRLDALEKRLDALEQYSHRNCLLLHGLQENHNENAVSLFHFSKI</sequence>
<proteinExistence type="predicted"/>
<protein>
    <submittedName>
        <fullName evidence="1">Uncharacterized protein</fullName>
    </submittedName>
</protein>
<accession>A0A8K0KF85</accession>
<gene>
    <name evidence="1" type="ORF">J437_LFUL011040</name>
</gene>
<organism evidence="1 2">
    <name type="scientific">Ladona fulva</name>
    <name type="common">Scarce chaser dragonfly</name>
    <name type="synonym">Libellula fulva</name>
    <dbReference type="NCBI Taxonomy" id="123851"/>
    <lineage>
        <taxon>Eukaryota</taxon>
        <taxon>Metazoa</taxon>
        <taxon>Ecdysozoa</taxon>
        <taxon>Arthropoda</taxon>
        <taxon>Hexapoda</taxon>
        <taxon>Insecta</taxon>
        <taxon>Pterygota</taxon>
        <taxon>Palaeoptera</taxon>
        <taxon>Odonata</taxon>
        <taxon>Epiprocta</taxon>
        <taxon>Anisoptera</taxon>
        <taxon>Libelluloidea</taxon>
        <taxon>Libellulidae</taxon>
        <taxon>Ladona</taxon>
    </lineage>
</organism>
<reference evidence="1" key="1">
    <citation type="submission" date="2013-04" db="EMBL/GenBank/DDBJ databases">
        <authorList>
            <person name="Qu J."/>
            <person name="Murali S.C."/>
            <person name="Bandaranaike D."/>
            <person name="Bellair M."/>
            <person name="Blankenburg K."/>
            <person name="Chao H."/>
            <person name="Dinh H."/>
            <person name="Doddapaneni H."/>
            <person name="Downs B."/>
            <person name="Dugan-Rocha S."/>
            <person name="Elkadiri S."/>
            <person name="Gnanaolivu R.D."/>
            <person name="Hernandez B."/>
            <person name="Javaid M."/>
            <person name="Jayaseelan J.C."/>
            <person name="Lee S."/>
            <person name="Li M."/>
            <person name="Ming W."/>
            <person name="Munidasa M."/>
            <person name="Muniz J."/>
            <person name="Nguyen L."/>
            <person name="Ongeri F."/>
            <person name="Osuji N."/>
            <person name="Pu L.-L."/>
            <person name="Puazo M."/>
            <person name="Qu C."/>
            <person name="Quiroz J."/>
            <person name="Raj R."/>
            <person name="Weissenberger G."/>
            <person name="Xin Y."/>
            <person name="Zou X."/>
            <person name="Han Y."/>
            <person name="Richards S."/>
            <person name="Worley K."/>
            <person name="Muzny D."/>
            <person name="Gibbs R."/>
        </authorList>
    </citation>
    <scope>NUCLEOTIDE SEQUENCE</scope>
    <source>
        <strain evidence="1">Sampled in the wild</strain>
    </source>
</reference>
<keyword evidence="2" id="KW-1185">Reference proteome</keyword>
<reference evidence="1" key="2">
    <citation type="submission" date="2017-10" db="EMBL/GenBank/DDBJ databases">
        <title>Ladona fulva Genome sequencing and assembly.</title>
        <authorList>
            <person name="Murali S."/>
            <person name="Richards S."/>
            <person name="Bandaranaike D."/>
            <person name="Bellair M."/>
            <person name="Blankenburg K."/>
            <person name="Chao H."/>
            <person name="Dinh H."/>
            <person name="Doddapaneni H."/>
            <person name="Dugan-Rocha S."/>
            <person name="Elkadiri S."/>
            <person name="Gnanaolivu R."/>
            <person name="Hernandez B."/>
            <person name="Skinner E."/>
            <person name="Javaid M."/>
            <person name="Lee S."/>
            <person name="Li M."/>
            <person name="Ming W."/>
            <person name="Munidasa M."/>
            <person name="Muniz J."/>
            <person name="Nguyen L."/>
            <person name="Hughes D."/>
            <person name="Osuji N."/>
            <person name="Pu L.-L."/>
            <person name="Puazo M."/>
            <person name="Qu C."/>
            <person name="Quiroz J."/>
            <person name="Raj R."/>
            <person name="Weissenberger G."/>
            <person name="Xin Y."/>
            <person name="Zou X."/>
            <person name="Han Y."/>
            <person name="Worley K."/>
            <person name="Muzny D."/>
            <person name="Gibbs R."/>
        </authorList>
    </citation>
    <scope>NUCLEOTIDE SEQUENCE</scope>
    <source>
        <strain evidence="1">Sampled in the wild</strain>
    </source>
</reference>
<name>A0A8K0KF85_LADFU</name>
<dbReference type="EMBL" id="KZ308668">
    <property type="protein sequence ID" value="KAG8232931.1"/>
    <property type="molecule type" value="Genomic_DNA"/>
</dbReference>
<dbReference type="Gene3D" id="1.20.5.110">
    <property type="match status" value="1"/>
</dbReference>
<dbReference type="AlphaFoldDB" id="A0A8K0KF85"/>
<evidence type="ECO:0000313" key="1">
    <source>
        <dbReference type="EMBL" id="KAG8232931.1"/>
    </source>
</evidence>
<dbReference type="Proteomes" id="UP000792457">
    <property type="component" value="Unassembled WGS sequence"/>
</dbReference>
<evidence type="ECO:0000313" key="2">
    <source>
        <dbReference type="Proteomes" id="UP000792457"/>
    </source>
</evidence>
<comment type="caution">
    <text evidence="1">The sequence shown here is derived from an EMBL/GenBank/DDBJ whole genome shotgun (WGS) entry which is preliminary data.</text>
</comment>